<comment type="caution">
    <text evidence="3">The sequence shown here is derived from an EMBL/GenBank/DDBJ whole genome shotgun (WGS) entry which is preliminary data.</text>
</comment>
<dbReference type="Proteomes" id="UP000255334">
    <property type="component" value="Unassembled WGS sequence"/>
</dbReference>
<evidence type="ECO:0000259" key="2">
    <source>
        <dbReference type="SMART" id="SM00867"/>
    </source>
</evidence>
<dbReference type="SMART" id="SM00867">
    <property type="entry name" value="YceI"/>
    <property type="match status" value="1"/>
</dbReference>
<dbReference type="Gene3D" id="2.40.128.110">
    <property type="entry name" value="Lipid/polyisoprenoid-binding, YceI-like"/>
    <property type="match status" value="1"/>
</dbReference>
<name>A0A370WYW5_9GAMM</name>
<evidence type="ECO:0000256" key="1">
    <source>
        <dbReference type="SAM" id="MobiDB-lite"/>
    </source>
</evidence>
<protein>
    <recommendedName>
        <fullName evidence="2">Lipid/polyisoprenoid-binding YceI-like domain-containing protein</fullName>
    </recommendedName>
</protein>
<evidence type="ECO:0000313" key="3">
    <source>
        <dbReference type="EMBL" id="RDS81339.1"/>
    </source>
</evidence>
<feature type="domain" description="Lipid/polyisoprenoid-binding YceI-like" evidence="2">
    <location>
        <begin position="53"/>
        <end position="214"/>
    </location>
</feature>
<dbReference type="InterPro" id="IPR007372">
    <property type="entry name" value="Lipid/polyisoprenoid-bd_YceI"/>
</dbReference>
<feature type="region of interest" description="Disordered" evidence="1">
    <location>
        <begin position="1"/>
        <end position="22"/>
    </location>
</feature>
<keyword evidence="4" id="KW-1185">Reference proteome</keyword>
<dbReference type="EMBL" id="QRBF01000007">
    <property type="protein sequence ID" value="RDS81339.1"/>
    <property type="molecule type" value="Genomic_DNA"/>
</dbReference>
<evidence type="ECO:0000313" key="4">
    <source>
        <dbReference type="Proteomes" id="UP000255334"/>
    </source>
</evidence>
<proteinExistence type="predicted"/>
<dbReference type="InterPro" id="IPR036761">
    <property type="entry name" value="TTHA0802/YceI-like_sf"/>
</dbReference>
<dbReference type="PANTHER" id="PTHR34406">
    <property type="entry name" value="PROTEIN YCEI"/>
    <property type="match status" value="1"/>
</dbReference>
<accession>A0A370WYW5</accession>
<sequence>MSWHAAGRIGRASSGWPAGTGQRTTGCVLVAVRRLALSLLLLLPACAIASEADYRIDPVTSQATFQVRVLWLESVNGHFSDVVGNVVPGPRPDSWVVNADIPVDSVAMPSTRLRRWVLAPDFFDASHHPIIHFVSNPISQDQLDDGGTLTGYITVRGVTAPVQFAVHPVHCDRLAAAPCRIQLSGRVHRSTFGMTSDRLALSDSVDLNLSITLQPESL</sequence>
<dbReference type="PANTHER" id="PTHR34406:SF1">
    <property type="entry name" value="PROTEIN YCEI"/>
    <property type="match status" value="1"/>
</dbReference>
<dbReference type="AlphaFoldDB" id="A0A370WYW5"/>
<dbReference type="SUPFAM" id="SSF101874">
    <property type="entry name" value="YceI-like"/>
    <property type="match status" value="1"/>
</dbReference>
<dbReference type="Pfam" id="PF04264">
    <property type="entry name" value="YceI"/>
    <property type="match status" value="1"/>
</dbReference>
<organism evidence="3 4">
    <name type="scientific">Dyella psychrodurans</name>
    <dbReference type="NCBI Taxonomy" id="1927960"/>
    <lineage>
        <taxon>Bacteria</taxon>
        <taxon>Pseudomonadati</taxon>
        <taxon>Pseudomonadota</taxon>
        <taxon>Gammaproteobacteria</taxon>
        <taxon>Lysobacterales</taxon>
        <taxon>Rhodanobacteraceae</taxon>
        <taxon>Dyella</taxon>
    </lineage>
</organism>
<reference evidence="3 4" key="1">
    <citation type="submission" date="2018-07" db="EMBL/GenBank/DDBJ databases">
        <title>Dyella monticola sp. nov. and Dyella psychrodurans sp. nov. isolated from monsoon evergreen broad-leaved forest soil of Dinghu Mountain, China.</title>
        <authorList>
            <person name="Gao Z."/>
            <person name="Qiu L."/>
        </authorList>
    </citation>
    <scope>NUCLEOTIDE SEQUENCE [LARGE SCALE GENOMIC DNA]</scope>
    <source>
        <strain evidence="3 4">4MSK11</strain>
    </source>
</reference>
<gene>
    <name evidence="3" type="ORF">DWU99_16775</name>
</gene>